<proteinExistence type="predicted"/>
<keyword evidence="1 4" id="KW-0349">Heme</keyword>
<feature type="domain" description="Cytochrome c" evidence="5">
    <location>
        <begin position="24"/>
        <end position="136"/>
    </location>
</feature>
<dbReference type="InterPro" id="IPR036909">
    <property type="entry name" value="Cyt_c-like_dom_sf"/>
</dbReference>
<comment type="caution">
    <text evidence="6">The sequence shown here is derived from an EMBL/GenBank/DDBJ whole genome shotgun (WGS) entry which is preliminary data.</text>
</comment>
<evidence type="ECO:0000256" key="4">
    <source>
        <dbReference type="PROSITE-ProRule" id="PRU00433"/>
    </source>
</evidence>
<dbReference type="EMBL" id="JAVIIQ010000005">
    <property type="protein sequence ID" value="MDX8532209.1"/>
    <property type="molecule type" value="Genomic_DNA"/>
</dbReference>
<dbReference type="Proteomes" id="UP001285154">
    <property type="component" value="Unassembled WGS sequence"/>
</dbReference>
<name>A0ABU5A6R3_9HYPH</name>
<evidence type="ECO:0000259" key="5">
    <source>
        <dbReference type="PROSITE" id="PS51007"/>
    </source>
</evidence>
<sequence>MVSLACLAASAVGVTTIKAGADDTQVAHGKYLVNLGGCNDCHTPGYFLGKPDMARFLGGSDLGFEIPGQGVFVGSNLTPDKETGIGTWTQAQIVTAIQTGERPDGRILAPVMPWHAFAKLTKDDAKAIAAYLQSLEPVKNSVPGPFAPGEKTSTFMFRILPPGQVAKTAPN</sequence>
<dbReference type="InterPro" id="IPR051459">
    <property type="entry name" value="Cytochrome_c-type_DH"/>
</dbReference>
<evidence type="ECO:0000313" key="6">
    <source>
        <dbReference type="EMBL" id="MDX8532209.1"/>
    </source>
</evidence>
<evidence type="ECO:0000256" key="2">
    <source>
        <dbReference type="ARBA" id="ARBA00022723"/>
    </source>
</evidence>
<dbReference type="InterPro" id="IPR009056">
    <property type="entry name" value="Cyt_c-like_dom"/>
</dbReference>
<evidence type="ECO:0000313" key="7">
    <source>
        <dbReference type="Proteomes" id="UP001285154"/>
    </source>
</evidence>
<keyword evidence="3 4" id="KW-0408">Iron</keyword>
<dbReference type="SUPFAM" id="SSF46626">
    <property type="entry name" value="Cytochrome c"/>
    <property type="match status" value="1"/>
</dbReference>
<dbReference type="Gene3D" id="1.10.760.10">
    <property type="entry name" value="Cytochrome c-like domain"/>
    <property type="match status" value="1"/>
</dbReference>
<dbReference type="PANTHER" id="PTHR35008:SF8">
    <property type="entry name" value="ALCOHOL DEHYDROGENASE CYTOCHROME C SUBUNIT"/>
    <property type="match status" value="1"/>
</dbReference>
<keyword evidence="7" id="KW-1185">Reference proteome</keyword>
<keyword evidence="2 4" id="KW-0479">Metal-binding</keyword>
<dbReference type="PANTHER" id="PTHR35008">
    <property type="entry name" value="BLL4482 PROTEIN-RELATED"/>
    <property type="match status" value="1"/>
</dbReference>
<gene>
    <name evidence="6" type="ORF">RFM42_14530</name>
</gene>
<dbReference type="Pfam" id="PF00034">
    <property type="entry name" value="Cytochrom_C"/>
    <property type="match status" value="1"/>
</dbReference>
<dbReference type="PROSITE" id="PS51007">
    <property type="entry name" value="CYTC"/>
    <property type="match status" value="1"/>
</dbReference>
<organism evidence="6 7">
    <name type="scientific">Mesorhizobium vachelliae</name>
    <dbReference type="NCBI Taxonomy" id="3072309"/>
    <lineage>
        <taxon>Bacteria</taxon>
        <taxon>Pseudomonadati</taxon>
        <taxon>Pseudomonadota</taxon>
        <taxon>Alphaproteobacteria</taxon>
        <taxon>Hyphomicrobiales</taxon>
        <taxon>Phyllobacteriaceae</taxon>
        <taxon>Mesorhizobium</taxon>
    </lineage>
</organism>
<evidence type="ECO:0000256" key="1">
    <source>
        <dbReference type="ARBA" id="ARBA00022617"/>
    </source>
</evidence>
<accession>A0ABU5A6R3</accession>
<evidence type="ECO:0000256" key="3">
    <source>
        <dbReference type="ARBA" id="ARBA00023004"/>
    </source>
</evidence>
<protein>
    <submittedName>
        <fullName evidence="6">Cytochrome c</fullName>
    </submittedName>
</protein>
<reference evidence="6 7" key="1">
    <citation type="submission" date="2023-08" db="EMBL/GenBank/DDBJ databases">
        <title>Implementing the SeqCode for naming new Mesorhizobium species isolated from Vachellia karroo root nodules.</title>
        <authorList>
            <person name="Van Lill M."/>
        </authorList>
    </citation>
    <scope>NUCLEOTIDE SEQUENCE [LARGE SCALE GENOMIC DNA]</scope>
    <source>
        <strain evidence="6 7">VK25D</strain>
    </source>
</reference>